<keyword evidence="4" id="KW-1185">Reference proteome</keyword>
<gene>
    <name evidence="3" type="ORF">OESDEN_24887</name>
</gene>
<reference evidence="3 4" key="1">
    <citation type="submission" date="2014-03" db="EMBL/GenBank/DDBJ databases">
        <title>Draft genome of the hookworm Oesophagostomum dentatum.</title>
        <authorList>
            <person name="Mitreva M."/>
        </authorList>
    </citation>
    <scope>NUCLEOTIDE SEQUENCE [LARGE SCALE GENOMIC DNA]</scope>
    <source>
        <strain evidence="3 4">OD-Hann</strain>
    </source>
</reference>
<dbReference type="PANTHER" id="PTHR47966">
    <property type="entry name" value="BETA-SITE APP-CLEAVING ENZYME, ISOFORM A-RELATED"/>
    <property type="match status" value="1"/>
</dbReference>
<dbReference type="Proteomes" id="UP000053660">
    <property type="component" value="Unassembled WGS sequence"/>
</dbReference>
<feature type="domain" description="Peptidase A1" evidence="2">
    <location>
        <begin position="57"/>
        <end position="246"/>
    </location>
</feature>
<dbReference type="OrthoDB" id="15189at2759"/>
<evidence type="ECO:0000313" key="4">
    <source>
        <dbReference type="Proteomes" id="UP000053660"/>
    </source>
</evidence>
<dbReference type="PANTHER" id="PTHR47966:SF51">
    <property type="entry name" value="BETA-SITE APP-CLEAVING ENZYME, ISOFORM A-RELATED"/>
    <property type="match status" value="1"/>
</dbReference>
<dbReference type="Pfam" id="PF00026">
    <property type="entry name" value="Asp"/>
    <property type="match status" value="1"/>
</dbReference>
<proteinExistence type="inferred from homology"/>
<evidence type="ECO:0000256" key="1">
    <source>
        <dbReference type="ARBA" id="ARBA00007447"/>
    </source>
</evidence>
<dbReference type="GO" id="GO:0004190">
    <property type="term" value="F:aspartic-type endopeptidase activity"/>
    <property type="evidence" value="ECO:0007669"/>
    <property type="project" value="InterPro"/>
</dbReference>
<comment type="similarity">
    <text evidence="1">Belongs to the peptidase A1 family.</text>
</comment>
<evidence type="ECO:0000313" key="3">
    <source>
        <dbReference type="EMBL" id="KHJ75497.1"/>
    </source>
</evidence>
<dbReference type="GO" id="GO:0006508">
    <property type="term" value="P:proteolysis"/>
    <property type="evidence" value="ECO:0007669"/>
    <property type="project" value="InterPro"/>
</dbReference>
<name>A0A0B1RWE9_OESDE</name>
<dbReference type="PROSITE" id="PS51767">
    <property type="entry name" value="PEPTIDASE_A1"/>
    <property type="match status" value="1"/>
</dbReference>
<organism evidence="3 4">
    <name type="scientific">Oesophagostomum dentatum</name>
    <name type="common">Nodular worm</name>
    <dbReference type="NCBI Taxonomy" id="61180"/>
    <lineage>
        <taxon>Eukaryota</taxon>
        <taxon>Metazoa</taxon>
        <taxon>Ecdysozoa</taxon>
        <taxon>Nematoda</taxon>
        <taxon>Chromadorea</taxon>
        <taxon>Rhabditida</taxon>
        <taxon>Rhabditina</taxon>
        <taxon>Rhabditomorpha</taxon>
        <taxon>Strongyloidea</taxon>
        <taxon>Strongylidae</taxon>
        <taxon>Oesophagostomum</taxon>
    </lineage>
</organism>
<evidence type="ECO:0000259" key="2">
    <source>
        <dbReference type="PROSITE" id="PS51767"/>
    </source>
</evidence>
<dbReference type="SUPFAM" id="SSF50630">
    <property type="entry name" value="Acid proteases"/>
    <property type="match status" value="1"/>
</dbReference>
<dbReference type="InterPro" id="IPR001461">
    <property type="entry name" value="Aspartic_peptidase_A1"/>
</dbReference>
<sequence>MSRCATFQSTLLWRKSKTMEMIEKGEHLLPMKNSKTDQDGTGIHIGMPVYETKNLEYVQGISIGMPGQEFLVWINLQHYDLIVPSTNCTTIDCGRMKKFDPYGSDFFKASTNYSEVYLSNFEAVGYYGTDFVTFNHSASLSVNNMRFLLAHHLESTAAVKSGFDGVLGLQPSLLHNSFIDSLIENGYLDKPFLTIWLSSRNVPPEVPAGTITYGAIDEAHCSTETILYTQTHIAYLIEVGAKHRYF</sequence>
<dbReference type="InterPro" id="IPR021109">
    <property type="entry name" value="Peptidase_aspartic_dom_sf"/>
</dbReference>
<dbReference type="EMBL" id="KN612689">
    <property type="protein sequence ID" value="KHJ75497.1"/>
    <property type="molecule type" value="Genomic_DNA"/>
</dbReference>
<accession>A0A0B1RWE9</accession>
<dbReference type="AlphaFoldDB" id="A0A0B1RWE9"/>
<dbReference type="CDD" id="cd05471">
    <property type="entry name" value="pepsin_like"/>
    <property type="match status" value="1"/>
</dbReference>
<protein>
    <recommendedName>
        <fullName evidence="2">Peptidase A1 domain-containing protein</fullName>
    </recommendedName>
</protein>
<dbReference type="InterPro" id="IPR033121">
    <property type="entry name" value="PEPTIDASE_A1"/>
</dbReference>
<dbReference type="Gene3D" id="2.40.70.10">
    <property type="entry name" value="Acid Proteases"/>
    <property type="match status" value="1"/>
</dbReference>
<dbReference type="InterPro" id="IPR034164">
    <property type="entry name" value="Pepsin-like_dom"/>
</dbReference>